<reference evidence="2" key="1">
    <citation type="submission" date="2016-03" db="EMBL/GenBank/DDBJ databases">
        <authorList>
            <person name="Heylen K."/>
            <person name="De Vos P."/>
            <person name="Vekeman B."/>
        </authorList>
    </citation>
    <scope>NUCLEOTIDE SEQUENCE [LARGE SCALE GENOMIC DNA]</scope>
    <source>
        <strain evidence="2">R-45383</strain>
    </source>
</reference>
<evidence type="ECO:0000313" key="2">
    <source>
        <dbReference type="Proteomes" id="UP000077628"/>
    </source>
</evidence>
<dbReference type="InterPro" id="IPR027417">
    <property type="entry name" value="P-loop_NTPase"/>
</dbReference>
<accession>A0A177NNX2</accession>
<keyword evidence="2" id="KW-1185">Reference proteome</keyword>
<organism evidence="1 2">
    <name type="scientific">Methylomonas koyamae</name>
    <dbReference type="NCBI Taxonomy" id="702114"/>
    <lineage>
        <taxon>Bacteria</taxon>
        <taxon>Pseudomonadati</taxon>
        <taxon>Pseudomonadota</taxon>
        <taxon>Gammaproteobacteria</taxon>
        <taxon>Methylococcales</taxon>
        <taxon>Methylococcaceae</taxon>
        <taxon>Methylomonas</taxon>
    </lineage>
</organism>
<dbReference type="Gene3D" id="3.40.50.300">
    <property type="entry name" value="P-loop containing nucleotide triphosphate hydrolases"/>
    <property type="match status" value="1"/>
</dbReference>
<sequence length="1296" mass="146853">MDYDLSRLSTRTFEQLIQSLAHSVVGPGIVIFGDGPDGGREATFEGKIAFPNNAECWHGYGVVQAKFKQRPEGSGKDGDWALQELKDELKKFTSAESKLKKPEYYIFATNVVLTPVAEVGGKDRLTRYLESHKVELGLKDFRIWDYDQLRVMLDSCADVRTAYAAWITAGDVLAELIKMMQPQRHDFREVMTGYLQKELCADQYVNLNQAGHQPKDRIPLAQVFVDLPIKGEGEPFNVVASLLEHGAQNFSPKATLNESQRYQSHGRPRRDRLVFIGGPGQGKTTLSQFLCQLYRVALLGLEEQHLISPEAKTASRLIIEQIAHESLELPCMPRFPVRIVLNRFAADLAAGKTASLFDYLIRRISQLSERTLSSDDLRGWLKTYPWLIVLDGLDEVPVSSNREQVINAVQNFLIDARACNADLLLVATTRPQGYNNDFSPAYYRHFEFLPLDVPRALHYADRLLEQRWGGDPDKIDTLTQRLQRAGEEEATARLMRSPLQVTIMAMLVENVGQPPRERWRLFNDYYDVIYKREQQRDIPAAELLNSYKADIDAIHQRVGLRLQAISEQSGGTDALLPQTEFAELINQRLASEGHSSVDGERLQADIVNASIDRLVFLVAPQADKVGFEIRSLQEFMAAQCLMNGSDQDVSQRLRAIAPAAHWRNVFLFAAGRCFHERQHLRDTLYTLCCELNEGDGVDDGELEKATLAGSRLALEILEDGALAKAPGQLRLFAKLALRLLELPPCEAQVRLANQYVASLEECFKSAIEERMATSGLERHLAAWRVLLHLDCQNIIWANELARNNWPSNAEESIQIIKSLSGVNKGNWLADKYSMAILNASPLQTHYGNEKGWARDCSGLILHSKEWIGFYEKLEKIDETKIRIEGVDDGRFEMYFIPIIDSKVSDLDESINKVEANKQWKWLIQAWRFSLGLSCSKSHLAELLQEFFGWTLNEQKSIGKMQNMFAWPISACILAVHATEEKAQLIAAIKKGNLGDKEDWLLAQVRWENAGITKDDLKFIPERNLPFDSQIAKIGYPFDLYGATITHQNSNFFTMQQLYNIWKSLEPSKAKTNMAGNVLFALSVMGGKNEVMKDININDIFELINNHNSKYFSWHVLGSFPETAWSFERLYSVLEALEKDSFIFYREYKTDNNFVDKLEPLLIASPNNGCLTRLLSIACLVGHKASVEIKAFPGNFIDERYQYSALILRMSQADWDKNEAIRLAEAIIKLAKYQDEAVDSALKVIAAQNLTGGAVELFLYRIFEGVPASQWELRRDVLQAMLDQQRHRQANVAVLPV</sequence>
<evidence type="ECO:0008006" key="3">
    <source>
        <dbReference type="Google" id="ProtNLM"/>
    </source>
</evidence>
<comment type="caution">
    <text evidence="1">The sequence shown here is derived from an EMBL/GenBank/DDBJ whole genome shotgun (WGS) entry which is preliminary data.</text>
</comment>
<protein>
    <recommendedName>
        <fullName evidence="3">NACHT domain-containing protein</fullName>
    </recommendedName>
</protein>
<proteinExistence type="predicted"/>
<dbReference type="STRING" id="702114.A1355_04230"/>
<dbReference type="RefSeq" id="WP_064027951.1">
    <property type="nucleotide sequence ID" value="NZ_LUUK01000156.1"/>
</dbReference>
<dbReference type="Proteomes" id="UP000077628">
    <property type="component" value="Unassembled WGS sequence"/>
</dbReference>
<dbReference type="OrthoDB" id="7820209at2"/>
<dbReference type="EMBL" id="LUUK01000156">
    <property type="protein sequence ID" value="OAI19562.1"/>
    <property type="molecule type" value="Genomic_DNA"/>
</dbReference>
<dbReference type="SUPFAM" id="SSF52540">
    <property type="entry name" value="P-loop containing nucleoside triphosphate hydrolases"/>
    <property type="match status" value="1"/>
</dbReference>
<name>A0A177NNX2_9GAMM</name>
<evidence type="ECO:0000313" key="1">
    <source>
        <dbReference type="EMBL" id="OAI19562.1"/>
    </source>
</evidence>
<gene>
    <name evidence="1" type="ORF">A1355_04230</name>
</gene>